<protein>
    <submittedName>
        <fullName evidence="8">Cytochrome b reductase</fullName>
    </submittedName>
</protein>
<dbReference type="InterPro" id="IPR001834">
    <property type="entry name" value="CBR-like"/>
</dbReference>
<feature type="binding site" evidence="5">
    <location>
        <position position="99"/>
    </location>
    <ligand>
        <name>FAD</name>
        <dbReference type="ChEBI" id="CHEBI:57692"/>
    </ligand>
</feature>
<evidence type="ECO:0000256" key="1">
    <source>
        <dbReference type="ARBA" id="ARBA00001974"/>
    </source>
</evidence>
<name>A0A0L0D6G0_THETB</name>
<dbReference type="InterPro" id="IPR017938">
    <property type="entry name" value="Riboflavin_synthase-like_b-brl"/>
</dbReference>
<proteinExistence type="predicted"/>
<dbReference type="SUPFAM" id="SSF52343">
    <property type="entry name" value="Ferredoxin reductase-like, C-terminal NADP-linked domain"/>
    <property type="match status" value="1"/>
</dbReference>
<evidence type="ECO:0000256" key="4">
    <source>
        <dbReference type="ARBA" id="ARBA00023002"/>
    </source>
</evidence>
<keyword evidence="6" id="KW-0472">Membrane</keyword>
<keyword evidence="2 5" id="KW-0285">Flavoprotein</keyword>
<evidence type="ECO:0000313" key="9">
    <source>
        <dbReference type="Proteomes" id="UP000054408"/>
    </source>
</evidence>
<evidence type="ECO:0000256" key="3">
    <source>
        <dbReference type="ARBA" id="ARBA00022827"/>
    </source>
</evidence>
<dbReference type="InterPro" id="IPR008333">
    <property type="entry name" value="Cbr1-like_FAD-bd_dom"/>
</dbReference>
<dbReference type="PROSITE" id="PS51384">
    <property type="entry name" value="FAD_FR"/>
    <property type="match status" value="1"/>
</dbReference>
<dbReference type="EMBL" id="GL349449">
    <property type="protein sequence ID" value="KNC47939.1"/>
    <property type="molecule type" value="Genomic_DNA"/>
</dbReference>
<dbReference type="InterPro" id="IPR001433">
    <property type="entry name" value="OxRdtase_FAD/NAD-bd"/>
</dbReference>
<dbReference type="STRING" id="461836.A0A0L0D6G0"/>
<evidence type="ECO:0000259" key="7">
    <source>
        <dbReference type="PROSITE" id="PS51384"/>
    </source>
</evidence>
<dbReference type="Proteomes" id="UP000054408">
    <property type="component" value="Unassembled WGS sequence"/>
</dbReference>
<dbReference type="OMA" id="SECELMI"/>
<organism evidence="8 9">
    <name type="scientific">Thecamonas trahens ATCC 50062</name>
    <dbReference type="NCBI Taxonomy" id="461836"/>
    <lineage>
        <taxon>Eukaryota</taxon>
        <taxon>Apusozoa</taxon>
        <taxon>Apusomonadida</taxon>
        <taxon>Apusomonadidae</taxon>
        <taxon>Thecamonas</taxon>
    </lineage>
</organism>
<dbReference type="Pfam" id="PF00970">
    <property type="entry name" value="FAD_binding_6"/>
    <property type="match status" value="1"/>
</dbReference>
<evidence type="ECO:0000256" key="6">
    <source>
        <dbReference type="SAM" id="Phobius"/>
    </source>
</evidence>
<dbReference type="GO" id="GO:0071949">
    <property type="term" value="F:FAD binding"/>
    <property type="evidence" value="ECO:0007669"/>
    <property type="project" value="TreeGrafter"/>
</dbReference>
<dbReference type="PANTHER" id="PTHR19370">
    <property type="entry name" value="NADH-CYTOCHROME B5 REDUCTASE"/>
    <property type="match status" value="1"/>
</dbReference>
<feature type="domain" description="FAD-binding FR-type" evidence="7">
    <location>
        <begin position="45"/>
        <end position="150"/>
    </location>
</feature>
<dbReference type="PANTHER" id="PTHR19370:SF185">
    <property type="entry name" value="NADH-CYTOCHROME B5 REDUCTASE"/>
    <property type="match status" value="1"/>
</dbReference>
<accession>A0A0L0D6G0</accession>
<sequence length="284" mass="30334">MDWLHENTPGASALAGAAAAVAGVASLAWLLTRRQTARPPALDPKQARPLTVVATRMVTHNVVEVEIALPEEDDVTGLALGQHVGVVYTPPDATEPVRRSYTPISPLSATGSFTLAVKVYPDGVVSSMLANLDIGDTVLIRGPVGRWTYPTNEVQTLVMIAGGSGITPMFQLLSELLDAPSPTRLVLVYANSTPEDVILYQHIVDLAQAYPDKLEISLWVSRTSPGATWAHNIGRLNAARLAAVLPPATSPGVLITYSGPPSFNKMVGDAVKELGFRRPHVHRF</sequence>
<keyword evidence="9" id="KW-1185">Reference proteome</keyword>
<dbReference type="Gene3D" id="2.40.30.10">
    <property type="entry name" value="Translation factors"/>
    <property type="match status" value="1"/>
</dbReference>
<feature type="binding site" evidence="5">
    <location>
        <position position="118"/>
    </location>
    <ligand>
        <name>FAD</name>
        <dbReference type="ChEBI" id="CHEBI:57692"/>
    </ligand>
</feature>
<comment type="cofactor">
    <cofactor evidence="1 5">
        <name>FAD</name>
        <dbReference type="ChEBI" id="CHEBI:57692"/>
    </cofactor>
</comment>
<dbReference type="OrthoDB" id="432685at2759"/>
<feature type="binding site" evidence="5">
    <location>
        <position position="167"/>
    </location>
    <ligand>
        <name>FAD</name>
        <dbReference type="ChEBI" id="CHEBI:57692"/>
    </ligand>
</feature>
<dbReference type="SUPFAM" id="SSF63380">
    <property type="entry name" value="Riboflavin synthase domain-like"/>
    <property type="match status" value="1"/>
</dbReference>
<evidence type="ECO:0000256" key="2">
    <source>
        <dbReference type="ARBA" id="ARBA00022630"/>
    </source>
</evidence>
<reference evidence="8 9" key="1">
    <citation type="submission" date="2010-05" db="EMBL/GenBank/DDBJ databases">
        <title>The Genome Sequence of Thecamonas trahens ATCC 50062.</title>
        <authorList>
            <consortium name="The Broad Institute Genome Sequencing Platform"/>
            <person name="Russ C."/>
            <person name="Cuomo C."/>
            <person name="Shea T."/>
            <person name="Young S.K."/>
            <person name="Zeng Q."/>
            <person name="Koehrsen M."/>
            <person name="Haas B."/>
            <person name="Borodovsky M."/>
            <person name="Guigo R."/>
            <person name="Alvarado L."/>
            <person name="Berlin A."/>
            <person name="Bochicchio J."/>
            <person name="Borenstein D."/>
            <person name="Chapman S."/>
            <person name="Chen Z."/>
            <person name="Freedman E."/>
            <person name="Gellesch M."/>
            <person name="Goldberg J."/>
            <person name="Griggs A."/>
            <person name="Gujja S."/>
            <person name="Heilman E."/>
            <person name="Heiman D."/>
            <person name="Hepburn T."/>
            <person name="Howarth C."/>
            <person name="Jen D."/>
            <person name="Larson L."/>
            <person name="Mehta T."/>
            <person name="Park D."/>
            <person name="Pearson M."/>
            <person name="Roberts A."/>
            <person name="Saif S."/>
            <person name="Shenoy N."/>
            <person name="Sisk P."/>
            <person name="Stolte C."/>
            <person name="Sykes S."/>
            <person name="Thomson T."/>
            <person name="Walk T."/>
            <person name="White J."/>
            <person name="Yandava C."/>
            <person name="Burger G."/>
            <person name="Gray M.W."/>
            <person name="Holland P.W.H."/>
            <person name="King N."/>
            <person name="Lang F.B.F."/>
            <person name="Roger A.J."/>
            <person name="Ruiz-Trillo I."/>
            <person name="Lander E."/>
            <person name="Nusbaum C."/>
        </authorList>
    </citation>
    <scope>NUCLEOTIDE SEQUENCE [LARGE SCALE GENOMIC DNA]</scope>
    <source>
        <strain evidence="8 9">ATCC 50062</strain>
    </source>
</reference>
<dbReference type="Gene3D" id="3.40.50.80">
    <property type="entry name" value="Nucleotide-binding domain of ferredoxin-NADP reductase (FNR) module"/>
    <property type="match status" value="1"/>
</dbReference>
<evidence type="ECO:0000313" key="8">
    <source>
        <dbReference type="EMBL" id="KNC47939.1"/>
    </source>
</evidence>
<dbReference type="GeneID" id="25563729"/>
<dbReference type="InterPro" id="IPR039261">
    <property type="entry name" value="FNR_nucleotide-bd"/>
</dbReference>
<keyword evidence="6" id="KW-1133">Transmembrane helix</keyword>
<feature type="binding site" evidence="5">
    <location>
        <position position="101"/>
    </location>
    <ligand>
        <name>FAD</name>
        <dbReference type="ChEBI" id="CHEBI:57692"/>
    </ligand>
</feature>
<feature type="binding site" evidence="5">
    <location>
        <position position="126"/>
    </location>
    <ligand>
        <name>FAD</name>
        <dbReference type="ChEBI" id="CHEBI:57692"/>
    </ligand>
</feature>
<keyword evidence="3 5" id="KW-0274">FAD</keyword>
<dbReference type="InterPro" id="IPR017927">
    <property type="entry name" value="FAD-bd_FR_type"/>
</dbReference>
<dbReference type="RefSeq" id="XP_013758958.1">
    <property type="nucleotide sequence ID" value="XM_013903504.1"/>
</dbReference>
<keyword evidence="6" id="KW-0812">Transmembrane</keyword>
<dbReference type="Pfam" id="PF00175">
    <property type="entry name" value="NAD_binding_1"/>
    <property type="match status" value="1"/>
</dbReference>
<feature type="binding site" evidence="5">
    <location>
        <position position="125"/>
    </location>
    <ligand>
        <name>FAD</name>
        <dbReference type="ChEBI" id="CHEBI:57692"/>
    </ligand>
</feature>
<keyword evidence="4" id="KW-0560">Oxidoreductase</keyword>
<gene>
    <name evidence="8" type="ORF">AMSG_04174</name>
</gene>
<feature type="transmembrane region" description="Helical" evidence="6">
    <location>
        <begin position="12"/>
        <end position="31"/>
    </location>
</feature>
<dbReference type="GO" id="GO:0016491">
    <property type="term" value="F:oxidoreductase activity"/>
    <property type="evidence" value="ECO:0007669"/>
    <property type="project" value="UniProtKB-KW"/>
</dbReference>
<evidence type="ECO:0000256" key="5">
    <source>
        <dbReference type="PIRSR" id="PIRSR601834-1"/>
    </source>
</evidence>
<dbReference type="PRINTS" id="PR00406">
    <property type="entry name" value="CYTB5RDTASE"/>
</dbReference>
<dbReference type="CDD" id="cd06183">
    <property type="entry name" value="cyt_b5_reduct_like"/>
    <property type="match status" value="1"/>
</dbReference>
<dbReference type="AlphaFoldDB" id="A0A0L0D6G0"/>
<dbReference type="eggNOG" id="KOG0534">
    <property type="taxonomic scope" value="Eukaryota"/>
</dbReference>